<gene>
    <name evidence="1" type="ORF">pdam_00024943</name>
</gene>
<evidence type="ECO:0008006" key="3">
    <source>
        <dbReference type="Google" id="ProtNLM"/>
    </source>
</evidence>
<comment type="caution">
    <text evidence="1">The sequence shown here is derived from an EMBL/GenBank/DDBJ whole genome shotgun (WGS) entry which is preliminary data.</text>
</comment>
<sequence>MIVCCENSKCPIIEFHYSCLEISGPLPKPWYCPSFQLLPQCKKLKKSPKKTLQNLDEALKYNTFSPVMTCYRIN</sequence>
<accession>A0A3M6U1Y5</accession>
<evidence type="ECO:0000313" key="2">
    <source>
        <dbReference type="Proteomes" id="UP000275408"/>
    </source>
</evidence>
<dbReference type="AlphaFoldDB" id="A0A3M6U1Y5"/>
<dbReference type="InterPro" id="IPR013083">
    <property type="entry name" value="Znf_RING/FYVE/PHD"/>
</dbReference>
<dbReference type="SUPFAM" id="SSF57903">
    <property type="entry name" value="FYVE/PHD zinc finger"/>
    <property type="match status" value="1"/>
</dbReference>
<name>A0A3M6U1Y5_POCDA</name>
<dbReference type="Gene3D" id="3.30.40.10">
    <property type="entry name" value="Zinc/RING finger domain, C3HC4 (zinc finger)"/>
    <property type="match status" value="1"/>
</dbReference>
<protein>
    <recommendedName>
        <fullName evidence="3">Zinc finger PHD-type domain-containing protein</fullName>
    </recommendedName>
</protein>
<proteinExistence type="predicted"/>
<evidence type="ECO:0000313" key="1">
    <source>
        <dbReference type="EMBL" id="RMX47693.1"/>
    </source>
</evidence>
<dbReference type="Proteomes" id="UP000275408">
    <property type="component" value="Unassembled WGS sequence"/>
</dbReference>
<organism evidence="1 2">
    <name type="scientific">Pocillopora damicornis</name>
    <name type="common">Cauliflower coral</name>
    <name type="synonym">Millepora damicornis</name>
    <dbReference type="NCBI Taxonomy" id="46731"/>
    <lineage>
        <taxon>Eukaryota</taxon>
        <taxon>Metazoa</taxon>
        <taxon>Cnidaria</taxon>
        <taxon>Anthozoa</taxon>
        <taxon>Hexacorallia</taxon>
        <taxon>Scleractinia</taxon>
        <taxon>Astrocoeniina</taxon>
        <taxon>Pocilloporidae</taxon>
        <taxon>Pocillopora</taxon>
    </lineage>
</organism>
<keyword evidence="2" id="KW-1185">Reference proteome</keyword>
<dbReference type="EMBL" id="RCHS01002382">
    <property type="protein sequence ID" value="RMX47693.1"/>
    <property type="molecule type" value="Genomic_DNA"/>
</dbReference>
<dbReference type="InterPro" id="IPR011011">
    <property type="entry name" value="Znf_FYVE_PHD"/>
</dbReference>
<reference evidence="1 2" key="1">
    <citation type="journal article" date="2018" name="Sci. Rep.">
        <title>Comparative analysis of the Pocillopora damicornis genome highlights role of immune system in coral evolution.</title>
        <authorList>
            <person name="Cunning R."/>
            <person name="Bay R.A."/>
            <person name="Gillette P."/>
            <person name="Baker A.C."/>
            <person name="Traylor-Knowles N."/>
        </authorList>
    </citation>
    <scope>NUCLEOTIDE SEQUENCE [LARGE SCALE GENOMIC DNA]</scope>
    <source>
        <strain evidence="1">RSMAS</strain>
        <tissue evidence="1">Whole animal</tissue>
    </source>
</reference>